<dbReference type="RefSeq" id="WP_160843921.1">
    <property type="nucleotide sequence ID" value="NZ_WVHT01000003.1"/>
</dbReference>
<dbReference type="EMBL" id="WVHT01000003">
    <property type="protein sequence ID" value="MXV50730.1"/>
    <property type="molecule type" value="Genomic_DNA"/>
</dbReference>
<proteinExistence type="predicted"/>
<organism evidence="1 2">
    <name type="scientific">Hufsiella arboris</name>
    <dbReference type="NCBI Taxonomy" id="2695275"/>
    <lineage>
        <taxon>Bacteria</taxon>
        <taxon>Pseudomonadati</taxon>
        <taxon>Bacteroidota</taxon>
        <taxon>Sphingobacteriia</taxon>
        <taxon>Sphingobacteriales</taxon>
        <taxon>Sphingobacteriaceae</taxon>
        <taxon>Hufsiella</taxon>
    </lineage>
</organism>
<comment type="caution">
    <text evidence="1">The sequence shown here is derived from an EMBL/GenBank/DDBJ whole genome shotgun (WGS) entry which is preliminary data.</text>
</comment>
<evidence type="ECO:0000313" key="2">
    <source>
        <dbReference type="Proteomes" id="UP000466586"/>
    </source>
</evidence>
<name>A0A7K1Y8I3_9SPHI</name>
<dbReference type="Proteomes" id="UP000466586">
    <property type="component" value="Unassembled WGS sequence"/>
</dbReference>
<keyword evidence="2" id="KW-1185">Reference proteome</keyword>
<protein>
    <submittedName>
        <fullName evidence="1">Uncharacterized protein</fullName>
    </submittedName>
</protein>
<accession>A0A7K1Y8I3</accession>
<sequence>MKKLLLFLFCGIMTGQAQTLQEKVQGDWVCTGITDTLGKAASGRFGESIDFLQLSFVQDTVFISQAPFDEGFEFMTLFDLYSVDVIDPYVYGSQRYLVKSASKDSLILSTLNMKNELVNFHFVNQAQFLKFSTDDVIDNGTIILKYGKINEKADYPTSFAMYRVNNTQPFLIPRPLFADNESLAFGNFIASAFHGYRFLQPGVVSDEMIIEFDVSKDGVSNVAVLQGFNAKINEMITKIVQRSSKFWKPLKIGQQPVKTAMRFHFVLYKEK</sequence>
<reference evidence="1 2" key="1">
    <citation type="submission" date="2019-11" db="EMBL/GenBank/DDBJ databases">
        <title>Pedobacter sp. HMF7647 Genome sequencing and assembly.</title>
        <authorList>
            <person name="Kang H."/>
            <person name="Kim H."/>
            <person name="Joh K."/>
        </authorList>
    </citation>
    <scope>NUCLEOTIDE SEQUENCE [LARGE SCALE GENOMIC DNA]</scope>
    <source>
        <strain evidence="1 2">HMF7647</strain>
    </source>
</reference>
<dbReference type="AlphaFoldDB" id="A0A7K1Y8I3"/>
<evidence type="ECO:0000313" key="1">
    <source>
        <dbReference type="EMBL" id="MXV50730.1"/>
    </source>
</evidence>
<gene>
    <name evidence="1" type="ORF">GS399_07065</name>
</gene>